<comment type="subcellular location">
    <subcellularLocation>
        <location evidence="4">Nucleus</location>
    </subcellularLocation>
</comment>
<keyword evidence="4" id="KW-0804">Transcription</keyword>
<evidence type="ECO:0000313" key="8">
    <source>
        <dbReference type="EMBL" id="KAK1393717.1"/>
    </source>
</evidence>
<sequence length="121" mass="13808">MEYCHQRDFLFCNICGTMLSLDSTKYAHCPLCKYKRSAKEIADKEISYTISAENIRMALGISTFDDDEGEKDKKAIDYSARCKNCPKVGLQYEARQMRSADEGQTIFFTCTDCGHTRTENS</sequence>
<dbReference type="AlphaFoldDB" id="A0AAD8J0J2"/>
<accession>A0AAD8J0J2</accession>
<dbReference type="SUPFAM" id="SSF57783">
    <property type="entry name" value="Zinc beta-ribbon"/>
    <property type="match status" value="1"/>
</dbReference>
<feature type="binding site" evidence="5">
    <location>
        <position position="32"/>
    </location>
    <ligand>
        <name>Zn(2+)</name>
        <dbReference type="ChEBI" id="CHEBI:29105"/>
        <label>1</label>
    </ligand>
</feature>
<proteinExistence type="inferred from homology"/>
<organism evidence="8 9">
    <name type="scientific">Heracleum sosnowskyi</name>
    <dbReference type="NCBI Taxonomy" id="360622"/>
    <lineage>
        <taxon>Eukaryota</taxon>
        <taxon>Viridiplantae</taxon>
        <taxon>Streptophyta</taxon>
        <taxon>Embryophyta</taxon>
        <taxon>Tracheophyta</taxon>
        <taxon>Spermatophyta</taxon>
        <taxon>Magnoliopsida</taxon>
        <taxon>eudicotyledons</taxon>
        <taxon>Gunneridae</taxon>
        <taxon>Pentapetalae</taxon>
        <taxon>asterids</taxon>
        <taxon>campanulids</taxon>
        <taxon>Apiales</taxon>
        <taxon>Apiaceae</taxon>
        <taxon>Apioideae</taxon>
        <taxon>apioid superclade</taxon>
        <taxon>Tordylieae</taxon>
        <taxon>Tordyliinae</taxon>
        <taxon>Heracleum</taxon>
    </lineage>
</organism>
<keyword evidence="3 5" id="KW-0862">Zinc</keyword>
<gene>
    <name evidence="8" type="ORF">POM88_012773</name>
</gene>
<dbReference type="PROSITE" id="PS51133">
    <property type="entry name" value="ZF_TFIIS_2"/>
    <property type="match status" value="1"/>
</dbReference>
<evidence type="ECO:0000256" key="5">
    <source>
        <dbReference type="PIRSR" id="PIRSR005586-1"/>
    </source>
</evidence>
<dbReference type="GO" id="GO:0003676">
    <property type="term" value="F:nucleic acid binding"/>
    <property type="evidence" value="ECO:0007669"/>
    <property type="project" value="InterPro"/>
</dbReference>
<feature type="binding site" evidence="5">
    <location>
        <position position="113"/>
    </location>
    <ligand>
        <name>Zn(2+)</name>
        <dbReference type="ChEBI" id="CHEBI:29105"/>
        <label>2</label>
    </ligand>
</feature>
<dbReference type="Pfam" id="PF01096">
    <property type="entry name" value="Zn_ribbon_TFIIS"/>
    <property type="match status" value="1"/>
</dbReference>
<comment type="similarity">
    <text evidence="4">Belongs to the archaeal rpoM/eukaryotic RPA12/RPB9/RPC11 RNA polymerase family.</text>
</comment>
<dbReference type="GO" id="GO:0003899">
    <property type="term" value="F:DNA-directed RNA polymerase activity"/>
    <property type="evidence" value="ECO:0007669"/>
    <property type="project" value="InterPro"/>
</dbReference>
<evidence type="ECO:0000313" key="9">
    <source>
        <dbReference type="Proteomes" id="UP001237642"/>
    </source>
</evidence>
<evidence type="ECO:0000259" key="7">
    <source>
        <dbReference type="PROSITE" id="PS51133"/>
    </source>
</evidence>
<evidence type="ECO:0000256" key="3">
    <source>
        <dbReference type="ARBA" id="ARBA00022833"/>
    </source>
</evidence>
<feature type="binding site" evidence="5">
    <location>
        <position position="15"/>
    </location>
    <ligand>
        <name>Zn(2+)</name>
        <dbReference type="ChEBI" id="CHEBI:29105"/>
        <label>1</label>
    </ligand>
</feature>
<evidence type="ECO:0000256" key="2">
    <source>
        <dbReference type="ARBA" id="ARBA00022771"/>
    </source>
</evidence>
<dbReference type="PIRSF" id="PIRSF005586">
    <property type="entry name" value="RNApol_RpoM"/>
    <property type="match status" value="1"/>
</dbReference>
<evidence type="ECO:0000256" key="1">
    <source>
        <dbReference type="ARBA" id="ARBA00022723"/>
    </source>
</evidence>
<feature type="zinc finger region" description="C4-type" evidence="6">
    <location>
        <begin position="12"/>
        <end position="32"/>
    </location>
</feature>
<dbReference type="GO" id="GO:0006363">
    <property type="term" value="P:termination of RNA polymerase I transcription"/>
    <property type="evidence" value="ECO:0007669"/>
    <property type="project" value="TreeGrafter"/>
</dbReference>
<feature type="binding site" evidence="5">
    <location>
        <position position="110"/>
    </location>
    <ligand>
        <name>Zn(2+)</name>
        <dbReference type="ChEBI" id="CHEBI:29105"/>
        <label>2</label>
    </ligand>
</feature>
<protein>
    <recommendedName>
        <fullName evidence="4">DNA-directed RNA polymerase subunit</fullName>
    </recommendedName>
</protein>
<dbReference type="GO" id="GO:0008270">
    <property type="term" value="F:zinc ion binding"/>
    <property type="evidence" value="ECO:0007669"/>
    <property type="project" value="UniProtKB-KW"/>
</dbReference>
<dbReference type="InterPro" id="IPR001222">
    <property type="entry name" value="Znf_TFIIS"/>
</dbReference>
<keyword evidence="4" id="KW-0539">Nucleus</keyword>
<comment type="function">
    <text evidence="4">DNA-dependent RNA polymerase catalyzes the transcription of DNA into RNA using the four ribonucleoside triphosphates as substrates.</text>
</comment>
<evidence type="ECO:0000256" key="4">
    <source>
        <dbReference type="PIRNR" id="PIRNR005586"/>
    </source>
</evidence>
<reference evidence="8" key="1">
    <citation type="submission" date="2023-02" db="EMBL/GenBank/DDBJ databases">
        <title>Genome of toxic invasive species Heracleum sosnowskyi carries increased number of genes despite the absence of recent whole-genome duplications.</title>
        <authorList>
            <person name="Schelkunov M."/>
            <person name="Shtratnikova V."/>
            <person name="Makarenko M."/>
            <person name="Klepikova A."/>
            <person name="Omelchenko D."/>
            <person name="Novikova G."/>
            <person name="Obukhova E."/>
            <person name="Bogdanov V."/>
            <person name="Penin A."/>
            <person name="Logacheva M."/>
        </authorList>
    </citation>
    <scope>NUCLEOTIDE SEQUENCE</scope>
    <source>
        <strain evidence="8">Hsosn_3</strain>
        <tissue evidence="8">Leaf</tissue>
    </source>
</reference>
<dbReference type="Proteomes" id="UP001237642">
    <property type="component" value="Unassembled WGS sequence"/>
</dbReference>
<feature type="binding site" evidence="5">
    <location>
        <position position="82"/>
    </location>
    <ligand>
        <name>Zn(2+)</name>
        <dbReference type="ChEBI" id="CHEBI:29105"/>
        <label>2</label>
    </ligand>
</feature>
<dbReference type="InterPro" id="IPR012164">
    <property type="entry name" value="Rpa12/Rpb9/Rpc10/TFS"/>
</dbReference>
<feature type="binding site" evidence="5">
    <location>
        <position position="12"/>
    </location>
    <ligand>
        <name>Zn(2+)</name>
        <dbReference type="ChEBI" id="CHEBI:29105"/>
        <label>1</label>
    </ligand>
</feature>
<comment type="caution">
    <text evidence="8">The sequence shown here is derived from an EMBL/GenBank/DDBJ whole genome shotgun (WGS) entry which is preliminary data.</text>
</comment>
<name>A0AAD8J0J2_9APIA</name>
<keyword evidence="4 8" id="KW-0240">DNA-directed RNA polymerase</keyword>
<keyword evidence="2 6" id="KW-0863">Zinc-finger</keyword>
<evidence type="ECO:0000256" key="6">
    <source>
        <dbReference type="PIRSR" id="PIRSR005586-2"/>
    </source>
</evidence>
<feature type="domain" description="TFIIS-type" evidence="7">
    <location>
        <begin position="78"/>
        <end position="118"/>
    </location>
</feature>
<dbReference type="Gene3D" id="2.20.25.10">
    <property type="match status" value="1"/>
</dbReference>
<dbReference type="PANTHER" id="PTHR11239:SF14">
    <property type="entry name" value="DNA-DIRECTED RNA POLYMERASE I SUBUNIT RPA12"/>
    <property type="match status" value="1"/>
</dbReference>
<feature type="binding site" evidence="5">
    <location>
        <position position="85"/>
    </location>
    <ligand>
        <name>Zn(2+)</name>
        <dbReference type="ChEBI" id="CHEBI:29105"/>
        <label>2</label>
    </ligand>
</feature>
<keyword evidence="9" id="KW-1185">Reference proteome</keyword>
<dbReference type="GO" id="GO:0005736">
    <property type="term" value="C:RNA polymerase I complex"/>
    <property type="evidence" value="ECO:0007669"/>
    <property type="project" value="TreeGrafter"/>
</dbReference>
<keyword evidence="1 5" id="KW-0479">Metal-binding</keyword>
<reference evidence="8" key="2">
    <citation type="submission" date="2023-05" db="EMBL/GenBank/DDBJ databases">
        <authorList>
            <person name="Schelkunov M.I."/>
        </authorList>
    </citation>
    <scope>NUCLEOTIDE SEQUENCE</scope>
    <source>
        <strain evidence="8">Hsosn_3</strain>
        <tissue evidence="8">Leaf</tissue>
    </source>
</reference>
<dbReference type="EMBL" id="JAUIZM010000003">
    <property type="protein sequence ID" value="KAK1393717.1"/>
    <property type="molecule type" value="Genomic_DNA"/>
</dbReference>
<feature type="binding site" evidence="5">
    <location>
        <position position="29"/>
    </location>
    <ligand>
        <name>Zn(2+)</name>
        <dbReference type="ChEBI" id="CHEBI:29105"/>
        <label>1</label>
    </ligand>
</feature>
<dbReference type="SMART" id="SM00440">
    <property type="entry name" value="ZnF_C2C2"/>
    <property type="match status" value="1"/>
</dbReference>
<dbReference type="PANTHER" id="PTHR11239">
    <property type="entry name" value="DNA-DIRECTED RNA POLYMERASE"/>
    <property type="match status" value="1"/>
</dbReference>